<evidence type="ECO:0000313" key="4">
    <source>
        <dbReference type="Proteomes" id="UP000033163"/>
    </source>
</evidence>
<reference evidence="4" key="1">
    <citation type="submission" date="2015-03" db="EMBL/GenBank/DDBJ databases">
        <authorList>
            <person name="Wibberg D."/>
        </authorList>
    </citation>
    <scope>NUCLEOTIDE SEQUENCE [LARGE SCALE GENOMIC DNA]</scope>
</reference>
<dbReference type="Pfam" id="PF04892">
    <property type="entry name" value="VanZ"/>
    <property type="match status" value="1"/>
</dbReference>
<dbReference type="PANTHER" id="PTHR36834:SF2">
    <property type="entry name" value="MEMBRANE PROTEIN"/>
    <property type="match status" value="1"/>
</dbReference>
<dbReference type="AlphaFoldDB" id="A0A0E4HC95"/>
<name>A0A0E4HC95_9BACL</name>
<keyword evidence="1" id="KW-0812">Transmembrane</keyword>
<dbReference type="RefSeq" id="WP_046504454.1">
    <property type="nucleotide sequence ID" value="NZ_LN831776.1"/>
</dbReference>
<keyword evidence="1" id="KW-0472">Membrane</keyword>
<organism evidence="3 4">
    <name type="scientific">Paenibacillus riograndensis SBR5</name>
    <dbReference type="NCBI Taxonomy" id="1073571"/>
    <lineage>
        <taxon>Bacteria</taxon>
        <taxon>Bacillati</taxon>
        <taxon>Bacillota</taxon>
        <taxon>Bacilli</taxon>
        <taxon>Bacillales</taxon>
        <taxon>Paenibacillaceae</taxon>
        <taxon>Paenibacillus</taxon>
        <taxon>Paenibacillus sonchi group</taxon>
    </lineage>
</organism>
<feature type="transmembrane region" description="Helical" evidence="1">
    <location>
        <begin position="12"/>
        <end position="32"/>
    </location>
</feature>
<feature type="transmembrane region" description="Helical" evidence="1">
    <location>
        <begin position="130"/>
        <end position="147"/>
    </location>
</feature>
<dbReference type="EMBL" id="LN831776">
    <property type="protein sequence ID" value="CQR56581.1"/>
    <property type="molecule type" value="Genomic_DNA"/>
</dbReference>
<dbReference type="InterPro" id="IPR053150">
    <property type="entry name" value="Teicoplanin_resist-assoc"/>
</dbReference>
<dbReference type="Proteomes" id="UP000033163">
    <property type="component" value="Chromosome I"/>
</dbReference>
<proteinExistence type="predicted"/>
<dbReference type="PANTHER" id="PTHR36834">
    <property type="entry name" value="MEMBRANE PROTEIN-RELATED"/>
    <property type="match status" value="1"/>
</dbReference>
<dbReference type="HOGENOM" id="CLU_073310_0_0_9"/>
<evidence type="ECO:0000313" key="3">
    <source>
        <dbReference type="EMBL" id="CQR56581.1"/>
    </source>
</evidence>
<dbReference type="KEGG" id="pri:PRIO_4179"/>
<feature type="transmembrane region" description="Helical" evidence="1">
    <location>
        <begin position="77"/>
        <end position="95"/>
    </location>
</feature>
<dbReference type="InterPro" id="IPR006976">
    <property type="entry name" value="VanZ-like"/>
</dbReference>
<accession>A0A0E4HC95</accession>
<feature type="transmembrane region" description="Helical" evidence="1">
    <location>
        <begin position="102"/>
        <end position="124"/>
    </location>
</feature>
<protein>
    <submittedName>
        <fullName evidence="3">VanZ family protein</fullName>
    </submittedName>
</protein>
<dbReference type="PATRIC" id="fig|1073571.4.peg.4472"/>
<evidence type="ECO:0000259" key="2">
    <source>
        <dbReference type="Pfam" id="PF04892"/>
    </source>
</evidence>
<evidence type="ECO:0000256" key="1">
    <source>
        <dbReference type="SAM" id="Phobius"/>
    </source>
</evidence>
<feature type="domain" description="VanZ-like" evidence="2">
    <location>
        <begin position="20"/>
        <end position="146"/>
    </location>
</feature>
<feature type="transmembrane region" description="Helical" evidence="1">
    <location>
        <begin position="154"/>
        <end position="178"/>
    </location>
</feature>
<keyword evidence="1" id="KW-1133">Transmembrane helix</keyword>
<sequence>MNNKESAKEKVLWYCVFGLFTLYFLFLLRITLFKQASFYNLFAAIGASERTVSIVPFKSIFEMISSSVSITRILENVVGNIAIFIPMGLLLPIIIKRRSRNVILGGILFSAFIEIIQFIFGLGSTDIDDLIFNTLGTITGYLLFTAMKRKSKSNLSFLTSLTTLLIVSGSIAFGILFVNHTALFVTSPKETTVENGELVQGFIETPFYFSGKFVEAENSILTVEKSIQSASEQRELMKFEVTAESRLYVCYDKIDYFFSTVSGEHQRYEQITYTDFASQKSEVFRKENNVIIWSSDGKKVDNLVVIEWIQ</sequence>
<gene>
    <name evidence="3" type="ORF">PRIO_4179</name>
</gene>